<protein>
    <recommendedName>
        <fullName evidence="3">F-box domain-containing protein</fullName>
    </recommendedName>
</protein>
<dbReference type="EMBL" id="JANVFS010000003">
    <property type="protein sequence ID" value="KAJ4493432.1"/>
    <property type="molecule type" value="Genomic_DNA"/>
</dbReference>
<accession>A0A9W9AZ39</accession>
<gene>
    <name evidence="1" type="ORF">C8J55DRAFT_554864</name>
</gene>
<sequence length="170" mass="19396">MTYPGPDVRNSISIDTQLLPRLQCFQYMPPKSRDVNGNIMVDMIVSRSRGSLTGAAALRSIISPTLCSILKILHMAALTLIHGLPNETLSEIFHRYTEMHFTFTTDPDDKSSGWTSLKLGHICSCWRNVAIATQDVWSYIRIPNYVPEDEWENWDWEDKAEDILPLIKLS</sequence>
<evidence type="ECO:0000313" key="1">
    <source>
        <dbReference type="EMBL" id="KAJ4493432.1"/>
    </source>
</evidence>
<reference evidence="1" key="2">
    <citation type="journal article" date="2023" name="Proc. Natl. Acad. Sci. U.S.A.">
        <title>A global phylogenomic analysis of the shiitake genus Lentinula.</title>
        <authorList>
            <person name="Sierra-Patev S."/>
            <person name="Min B."/>
            <person name="Naranjo-Ortiz M."/>
            <person name="Looney B."/>
            <person name="Konkel Z."/>
            <person name="Slot J.C."/>
            <person name="Sakamoto Y."/>
            <person name="Steenwyk J.L."/>
            <person name="Rokas A."/>
            <person name="Carro J."/>
            <person name="Camarero S."/>
            <person name="Ferreira P."/>
            <person name="Molpeceres G."/>
            <person name="Ruiz-Duenas F.J."/>
            <person name="Serrano A."/>
            <person name="Henrissat B."/>
            <person name="Drula E."/>
            <person name="Hughes K.W."/>
            <person name="Mata J.L."/>
            <person name="Ishikawa N.K."/>
            <person name="Vargas-Isla R."/>
            <person name="Ushijima S."/>
            <person name="Smith C.A."/>
            <person name="Donoghue J."/>
            <person name="Ahrendt S."/>
            <person name="Andreopoulos W."/>
            <person name="He G."/>
            <person name="LaButti K."/>
            <person name="Lipzen A."/>
            <person name="Ng V."/>
            <person name="Riley R."/>
            <person name="Sandor L."/>
            <person name="Barry K."/>
            <person name="Martinez A.T."/>
            <person name="Xiao Y."/>
            <person name="Gibbons J.G."/>
            <person name="Terashima K."/>
            <person name="Grigoriev I.V."/>
            <person name="Hibbett D."/>
        </authorList>
    </citation>
    <scope>NUCLEOTIDE SEQUENCE</scope>
    <source>
        <strain evidence="1">Sp2 HRB7682 ss15</strain>
    </source>
</reference>
<dbReference type="AlphaFoldDB" id="A0A9W9AZ39"/>
<evidence type="ECO:0008006" key="3">
    <source>
        <dbReference type="Google" id="ProtNLM"/>
    </source>
</evidence>
<organism evidence="1 2">
    <name type="scientific">Lentinula lateritia</name>
    <dbReference type="NCBI Taxonomy" id="40482"/>
    <lineage>
        <taxon>Eukaryota</taxon>
        <taxon>Fungi</taxon>
        <taxon>Dikarya</taxon>
        <taxon>Basidiomycota</taxon>
        <taxon>Agaricomycotina</taxon>
        <taxon>Agaricomycetes</taxon>
        <taxon>Agaricomycetidae</taxon>
        <taxon>Agaricales</taxon>
        <taxon>Marasmiineae</taxon>
        <taxon>Omphalotaceae</taxon>
        <taxon>Lentinula</taxon>
    </lineage>
</organism>
<proteinExistence type="predicted"/>
<name>A0A9W9AZ39_9AGAR</name>
<evidence type="ECO:0000313" key="2">
    <source>
        <dbReference type="Proteomes" id="UP001150238"/>
    </source>
</evidence>
<dbReference type="Proteomes" id="UP001150238">
    <property type="component" value="Unassembled WGS sequence"/>
</dbReference>
<comment type="caution">
    <text evidence="1">The sequence shown here is derived from an EMBL/GenBank/DDBJ whole genome shotgun (WGS) entry which is preliminary data.</text>
</comment>
<reference evidence="1" key="1">
    <citation type="submission" date="2022-08" db="EMBL/GenBank/DDBJ databases">
        <authorList>
            <consortium name="DOE Joint Genome Institute"/>
            <person name="Min B."/>
            <person name="Riley R."/>
            <person name="Sierra-Patev S."/>
            <person name="Naranjo-Ortiz M."/>
            <person name="Looney B."/>
            <person name="Konkel Z."/>
            <person name="Slot J.C."/>
            <person name="Sakamoto Y."/>
            <person name="Steenwyk J.L."/>
            <person name="Rokas A."/>
            <person name="Carro J."/>
            <person name="Camarero S."/>
            <person name="Ferreira P."/>
            <person name="Molpeceres G."/>
            <person name="Ruiz-Duenas F.J."/>
            <person name="Serrano A."/>
            <person name="Henrissat B."/>
            <person name="Drula E."/>
            <person name="Hughes K.W."/>
            <person name="Mata J.L."/>
            <person name="Ishikawa N.K."/>
            <person name="Vargas-Isla R."/>
            <person name="Ushijima S."/>
            <person name="Smith C.A."/>
            <person name="Ahrendt S."/>
            <person name="Andreopoulos W."/>
            <person name="He G."/>
            <person name="Labutti K."/>
            <person name="Lipzen A."/>
            <person name="Ng V."/>
            <person name="Sandor L."/>
            <person name="Barry K."/>
            <person name="Martinez A.T."/>
            <person name="Xiao Y."/>
            <person name="Gibbons J.G."/>
            <person name="Terashima K."/>
            <person name="Hibbett D.S."/>
            <person name="Grigoriev I.V."/>
        </authorList>
    </citation>
    <scope>NUCLEOTIDE SEQUENCE</scope>
    <source>
        <strain evidence="1">Sp2 HRB7682 ss15</strain>
    </source>
</reference>